<sequence length="179" mass="20457">MKCISLHLAKGDPNINTGPENNPQSFENETRNTMPSSRTVLNKTFALTSQQNDRTIALLDVRVEVRKIPERVTRRDGQVEYETSRRNQQDQVICDDLMELEEDWVQNNTPNEEEEPEQEAREELNEEIADQSSSEDEEAGQNENTSGEPTSEDSDATEVNEDLPYSPEDRPPPYSRSTQ</sequence>
<keyword evidence="3" id="KW-1185">Reference proteome</keyword>
<feature type="region of interest" description="Disordered" evidence="1">
    <location>
        <begin position="75"/>
        <end position="179"/>
    </location>
</feature>
<accession>E9HXP8</accession>
<feature type="compositionally biased region" description="Polar residues" evidence="1">
    <location>
        <begin position="14"/>
        <end position="33"/>
    </location>
</feature>
<feature type="compositionally biased region" description="Basic and acidic residues" evidence="1">
    <location>
        <begin position="75"/>
        <end position="88"/>
    </location>
</feature>
<evidence type="ECO:0000256" key="1">
    <source>
        <dbReference type="SAM" id="MobiDB-lite"/>
    </source>
</evidence>
<dbReference type="Proteomes" id="UP000000305">
    <property type="component" value="Unassembled WGS sequence"/>
</dbReference>
<dbReference type="HOGENOM" id="CLU_128938_0_0_1"/>
<name>E9HXP8_DAPPU</name>
<dbReference type="EMBL" id="GL733059">
    <property type="protein sequence ID" value="EFX63484.1"/>
    <property type="molecule type" value="Genomic_DNA"/>
</dbReference>
<evidence type="ECO:0000313" key="3">
    <source>
        <dbReference type="Proteomes" id="UP000000305"/>
    </source>
</evidence>
<reference evidence="2 3" key="1">
    <citation type="journal article" date="2011" name="Science">
        <title>The ecoresponsive genome of Daphnia pulex.</title>
        <authorList>
            <person name="Colbourne J.K."/>
            <person name="Pfrender M.E."/>
            <person name="Gilbert D."/>
            <person name="Thomas W.K."/>
            <person name="Tucker A."/>
            <person name="Oakley T.H."/>
            <person name="Tokishita S."/>
            <person name="Aerts A."/>
            <person name="Arnold G.J."/>
            <person name="Basu M.K."/>
            <person name="Bauer D.J."/>
            <person name="Caceres C.E."/>
            <person name="Carmel L."/>
            <person name="Casola C."/>
            <person name="Choi J.H."/>
            <person name="Detter J.C."/>
            <person name="Dong Q."/>
            <person name="Dusheyko S."/>
            <person name="Eads B.D."/>
            <person name="Frohlich T."/>
            <person name="Geiler-Samerotte K.A."/>
            <person name="Gerlach D."/>
            <person name="Hatcher P."/>
            <person name="Jogdeo S."/>
            <person name="Krijgsveld J."/>
            <person name="Kriventseva E.V."/>
            <person name="Kultz D."/>
            <person name="Laforsch C."/>
            <person name="Lindquist E."/>
            <person name="Lopez J."/>
            <person name="Manak J.R."/>
            <person name="Muller J."/>
            <person name="Pangilinan J."/>
            <person name="Patwardhan R.P."/>
            <person name="Pitluck S."/>
            <person name="Pritham E.J."/>
            <person name="Rechtsteiner A."/>
            <person name="Rho M."/>
            <person name="Rogozin I.B."/>
            <person name="Sakarya O."/>
            <person name="Salamov A."/>
            <person name="Schaack S."/>
            <person name="Shapiro H."/>
            <person name="Shiga Y."/>
            <person name="Skalitzky C."/>
            <person name="Smith Z."/>
            <person name="Souvorov A."/>
            <person name="Sung W."/>
            <person name="Tang Z."/>
            <person name="Tsuchiya D."/>
            <person name="Tu H."/>
            <person name="Vos H."/>
            <person name="Wang M."/>
            <person name="Wolf Y.I."/>
            <person name="Yamagata H."/>
            <person name="Yamada T."/>
            <person name="Ye Y."/>
            <person name="Shaw J.R."/>
            <person name="Andrews J."/>
            <person name="Crease T.J."/>
            <person name="Tang H."/>
            <person name="Lucas S.M."/>
            <person name="Robertson H.M."/>
            <person name="Bork P."/>
            <person name="Koonin E.V."/>
            <person name="Zdobnov E.M."/>
            <person name="Grigoriev I.V."/>
            <person name="Lynch M."/>
            <person name="Boore J.L."/>
        </authorList>
    </citation>
    <scope>NUCLEOTIDE SEQUENCE [LARGE SCALE GENOMIC DNA]</scope>
</reference>
<dbReference type="PhylomeDB" id="E9HXP8"/>
<feature type="compositionally biased region" description="Acidic residues" evidence="1">
    <location>
        <begin position="124"/>
        <end position="140"/>
    </location>
</feature>
<protein>
    <submittedName>
        <fullName evidence="2">Uncharacterized protein</fullName>
    </submittedName>
</protein>
<feature type="region of interest" description="Disordered" evidence="1">
    <location>
        <begin position="11"/>
        <end position="33"/>
    </location>
</feature>
<gene>
    <name evidence="2" type="ORF">DAPPUDRAFT_268356</name>
</gene>
<evidence type="ECO:0000313" key="2">
    <source>
        <dbReference type="EMBL" id="EFX63484.1"/>
    </source>
</evidence>
<dbReference type="AlphaFoldDB" id="E9HXP8"/>
<feature type="compositionally biased region" description="Acidic residues" evidence="1">
    <location>
        <begin position="150"/>
        <end position="161"/>
    </location>
</feature>
<dbReference type="InParanoid" id="E9HXP8"/>
<dbReference type="KEGG" id="dpx:DAPPUDRAFT_268356"/>
<organism evidence="2 3">
    <name type="scientific">Daphnia pulex</name>
    <name type="common">Water flea</name>
    <dbReference type="NCBI Taxonomy" id="6669"/>
    <lineage>
        <taxon>Eukaryota</taxon>
        <taxon>Metazoa</taxon>
        <taxon>Ecdysozoa</taxon>
        <taxon>Arthropoda</taxon>
        <taxon>Crustacea</taxon>
        <taxon>Branchiopoda</taxon>
        <taxon>Diplostraca</taxon>
        <taxon>Cladocera</taxon>
        <taxon>Anomopoda</taxon>
        <taxon>Daphniidae</taxon>
        <taxon>Daphnia</taxon>
    </lineage>
</organism>
<proteinExistence type="predicted"/>